<feature type="compositionally biased region" description="Polar residues" evidence="1">
    <location>
        <begin position="261"/>
        <end position="270"/>
    </location>
</feature>
<feature type="compositionally biased region" description="Pro residues" evidence="1">
    <location>
        <begin position="232"/>
        <end position="241"/>
    </location>
</feature>
<protein>
    <submittedName>
        <fullName evidence="3">DUF317 domain-containing protein</fullName>
    </submittedName>
</protein>
<feature type="domain" description="DUF317" evidence="2">
    <location>
        <begin position="153"/>
        <end position="212"/>
    </location>
</feature>
<feature type="region of interest" description="Disordered" evidence="1">
    <location>
        <begin position="231"/>
        <end position="281"/>
    </location>
</feature>
<sequence>MSVPNPRTAERTVVDGDVYVAPRYLAGSPGHGDPGFAPVAHWPHHHFDDGPHQLVVTSPDHRIRIGWAGDDYELWTITAAPDAVSAPRWEATFNQNTSPELVAPLTAQLATDWADGNDRFLTAPSYQWAEAVGALAEAGWTRGPGERGMVQLTAPDNSAGLRIDGYAADDRTWMLWAGPKGWGTRAEITFTSRTPAHLIATVAQAFTDPAPVPRWRETLHPRLAALAQLTPIAPPRPPVPTPRDIRPRIGMRPPAPATSVPRWTTSSTPSARLPVRSAPRR</sequence>
<gene>
    <name evidence="3" type="ORF">ACFH04_13435</name>
</gene>
<dbReference type="Pfam" id="PF03771">
    <property type="entry name" value="SPDY"/>
    <property type="match status" value="2"/>
</dbReference>
<accession>A0ABV6TFZ9</accession>
<evidence type="ECO:0000259" key="2">
    <source>
        <dbReference type="Pfam" id="PF03771"/>
    </source>
</evidence>
<proteinExistence type="predicted"/>
<name>A0ABV6TFZ9_9ACTN</name>
<dbReference type="InterPro" id="IPR005523">
    <property type="entry name" value="DUF317_SPDY"/>
</dbReference>
<reference evidence="3 4" key="1">
    <citation type="submission" date="2024-09" db="EMBL/GenBank/DDBJ databases">
        <authorList>
            <person name="Sun Q."/>
            <person name="Mori K."/>
        </authorList>
    </citation>
    <scope>NUCLEOTIDE SEQUENCE [LARGE SCALE GENOMIC DNA]</scope>
    <source>
        <strain evidence="3 4">JCM 4557</strain>
    </source>
</reference>
<dbReference type="Proteomes" id="UP001589887">
    <property type="component" value="Unassembled WGS sequence"/>
</dbReference>
<keyword evidence="4" id="KW-1185">Reference proteome</keyword>
<organism evidence="3 4">
    <name type="scientific">Streptomyces noboritoensis</name>
    <dbReference type="NCBI Taxonomy" id="67337"/>
    <lineage>
        <taxon>Bacteria</taxon>
        <taxon>Bacillati</taxon>
        <taxon>Actinomycetota</taxon>
        <taxon>Actinomycetes</taxon>
        <taxon>Kitasatosporales</taxon>
        <taxon>Streptomycetaceae</taxon>
        <taxon>Streptomyces</taxon>
    </lineage>
</organism>
<comment type="caution">
    <text evidence="3">The sequence shown here is derived from an EMBL/GenBank/DDBJ whole genome shotgun (WGS) entry which is preliminary data.</text>
</comment>
<evidence type="ECO:0000313" key="4">
    <source>
        <dbReference type="Proteomes" id="UP001589887"/>
    </source>
</evidence>
<feature type="domain" description="DUF317" evidence="2">
    <location>
        <begin position="57"/>
        <end position="112"/>
    </location>
</feature>
<dbReference type="RefSeq" id="WP_394319123.1">
    <property type="nucleotide sequence ID" value="NZ_JBHMQV010000009.1"/>
</dbReference>
<dbReference type="EMBL" id="JBHMQV010000009">
    <property type="protein sequence ID" value="MFC0844702.1"/>
    <property type="molecule type" value="Genomic_DNA"/>
</dbReference>
<evidence type="ECO:0000256" key="1">
    <source>
        <dbReference type="SAM" id="MobiDB-lite"/>
    </source>
</evidence>
<evidence type="ECO:0000313" key="3">
    <source>
        <dbReference type="EMBL" id="MFC0844702.1"/>
    </source>
</evidence>